<feature type="region of interest" description="Disordered" evidence="3">
    <location>
        <begin position="119"/>
        <end position="167"/>
    </location>
</feature>
<accession>A0AAD2FF30</accession>
<evidence type="ECO:0000256" key="1">
    <source>
        <dbReference type="ARBA" id="ARBA00023117"/>
    </source>
</evidence>
<gene>
    <name evidence="5" type="ORF">CYCCA115_LOCUS3675</name>
</gene>
<dbReference type="InterPro" id="IPR019794">
    <property type="entry name" value="Peroxidases_AS"/>
</dbReference>
<evidence type="ECO:0000256" key="3">
    <source>
        <dbReference type="SAM" id="MobiDB-lite"/>
    </source>
</evidence>
<dbReference type="Gene3D" id="1.20.920.10">
    <property type="entry name" value="Bromodomain-like"/>
    <property type="match status" value="1"/>
</dbReference>
<dbReference type="SUPFAM" id="SSF47370">
    <property type="entry name" value="Bromodomain"/>
    <property type="match status" value="1"/>
</dbReference>
<dbReference type="EMBL" id="CAKOGP040000335">
    <property type="protein sequence ID" value="CAJ1934276.1"/>
    <property type="molecule type" value="Genomic_DNA"/>
</dbReference>
<evidence type="ECO:0000256" key="2">
    <source>
        <dbReference type="PROSITE-ProRule" id="PRU00035"/>
    </source>
</evidence>
<evidence type="ECO:0000259" key="4">
    <source>
        <dbReference type="PROSITE" id="PS50014"/>
    </source>
</evidence>
<dbReference type="InterPro" id="IPR001487">
    <property type="entry name" value="Bromodomain"/>
</dbReference>
<protein>
    <recommendedName>
        <fullName evidence="4">Bromo domain-containing protein</fullName>
    </recommendedName>
</protein>
<organism evidence="5 6">
    <name type="scientific">Cylindrotheca closterium</name>
    <dbReference type="NCBI Taxonomy" id="2856"/>
    <lineage>
        <taxon>Eukaryota</taxon>
        <taxon>Sar</taxon>
        <taxon>Stramenopiles</taxon>
        <taxon>Ochrophyta</taxon>
        <taxon>Bacillariophyta</taxon>
        <taxon>Bacillariophyceae</taxon>
        <taxon>Bacillariophycidae</taxon>
        <taxon>Bacillariales</taxon>
        <taxon>Bacillariaceae</taxon>
        <taxon>Cylindrotheca</taxon>
    </lineage>
</organism>
<dbReference type="SMART" id="SM00297">
    <property type="entry name" value="BROMO"/>
    <property type="match status" value="1"/>
</dbReference>
<dbReference type="PRINTS" id="PR00503">
    <property type="entry name" value="BROMODOMAIN"/>
</dbReference>
<dbReference type="InterPro" id="IPR036427">
    <property type="entry name" value="Bromodomain-like_sf"/>
</dbReference>
<dbReference type="GO" id="GO:0004601">
    <property type="term" value="F:peroxidase activity"/>
    <property type="evidence" value="ECO:0007669"/>
    <property type="project" value="InterPro"/>
</dbReference>
<comment type="caution">
    <text evidence="5">The sequence shown here is derived from an EMBL/GenBank/DDBJ whole genome shotgun (WGS) entry which is preliminary data.</text>
</comment>
<feature type="compositionally biased region" description="Basic and acidic residues" evidence="3">
    <location>
        <begin position="147"/>
        <end position="167"/>
    </location>
</feature>
<keyword evidence="6" id="KW-1185">Reference proteome</keyword>
<evidence type="ECO:0000313" key="5">
    <source>
        <dbReference type="EMBL" id="CAJ1934276.1"/>
    </source>
</evidence>
<proteinExistence type="predicted"/>
<evidence type="ECO:0000313" key="6">
    <source>
        <dbReference type="Proteomes" id="UP001295423"/>
    </source>
</evidence>
<sequence>MPPAPGQEDAIKRMTKILNNLWSRTDSAPFREPVDWRGLELFDYPKVIKKMMDLGTIKRRLERNQYETAHQVAEDIRLVWHNCMTYNADGSDFWLLAKSYSRRFEDRYRKVKNEFDVGEDLHDEEDESDESSDEGESSKRKSSSSKKSKEPTDENESTRSGKRDTSLDSRARFGSNIFLLNGIELGHVVTTLELECPNALIEDGSTQMEINLDAIPQEVFERLSGFIESKIGKRSLLDINHEDDESEERIPKKKKKKS</sequence>
<reference evidence="5" key="1">
    <citation type="submission" date="2023-08" db="EMBL/GenBank/DDBJ databases">
        <authorList>
            <person name="Audoor S."/>
            <person name="Bilcke G."/>
        </authorList>
    </citation>
    <scope>NUCLEOTIDE SEQUENCE</scope>
</reference>
<feature type="compositionally biased region" description="Acidic residues" evidence="3">
    <location>
        <begin position="119"/>
        <end position="135"/>
    </location>
</feature>
<keyword evidence="1 2" id="KW-0103">Bromodomain</keyword>
<dbReference type="PANTHER" id="PTHR45926">
    <property type="entry name" value="OSJNBA0053K19.4 PROTEIN"/>
    <property type="match status" value="1"/>
</dbReference>
<dbReference type="PROSITE" id="PS50014">
    <property type="entry name" value="BROMODOMAIN_2"/>
    <property type="match status" value="1"/>
</dbReference>
<dbReference type="AlphaFoldDB" id="A0AAD2FF30"/>
<dbReference type="PROSITE" id="PS00436">
    <property type="entry name" value="PEROXIDASE_2"/>
    <property type="match status" value="1"/>
</dbReference>
<dbReference type="Proteomes" id="UP001295423">
    <property type="component" value="Unassembled WGS sequence"/>
</dbReference>
<dbReference type="Pfam" id="PF00439">
    <property type="entry name" value="Bromodomain"/>
    <property type="match status" value="1"/>
</dbReference>
<feature type="domain" description="Bromo" evidence="4">
    <location>
        <begin position="22"/>
        <end position="94"/>
    </location>
</feature>
<name>A0AAD2FF30_9STRA</name>